<dbReference type="Gramene" id="SIN_1006702.t">
    <property type="protein sequence ID" value="SIN_1006702.t"/>
    <property type="gene ID" value="SIN_1006702"/>
</dbReference>
<name>A0A6I9UEE0_SESIN</name>
<protein>
    <submittedName>
        <fullName evidence="3 4">F-box/LRR-repeat protein 9</fullName>
    </submittedName>
</protein>
<dbReference type="SUPFAM" id="SSF52047">
    <property type="entry name" value="RNI-like"/>
    <property type="match status" value="1"/>
</dbReference>
<dbReference type="Proteomes" id="UP000504604">
    <property type="component" value="Linkage group LG12"/>
</dbReference>
<dbReference type="InterPro" id="IPR036047">
    <property type="entry name" value="F-box-like_dom_sf"/>
</dbReference>
<dbReference type="Gene3D" id="3.80.10.10">
    <property type="entry name" value="Ribonuclease Inhibitor"/>
    <property type="match status" value="1"/>
</dbReference>
<dbReference type="InterPro" id="IPR055411">
    <property type="entry name" value="LRR_FXL15/At3g58940/PEG3-like"/>
</dbReference>
<sequence length="333" mass="37958">MGKRKSKLENPKSKIQTAVRSSSVPPWIDLPRDVTANILHRLGAIEILETAQKVCATWRSVCQDPAMWRVIEMKYLDGPDWPYDLNLMCSHAVDRSQGQLIDIHIEYLGDDQLMQHISQRSSHLRRLTLACCYDISCEALIEAVKRFPELEELHLIIMPSVLAGDIETIGISCPKLKSFTFNERGCMYPLLEESELDEFAEEADCNECAVAVAKTMPNLRHLRLFANEMKNEGLQAILDGCPHLESLDLRQCYGIDLGGVLGKRCCQQIKHLKLPSDSVADYEWDAGDSCEEDGNSSWCSDKYSWGYFDDYTNPFPSEYFSDDEIWFLGHDYL</sequence>
<dbReference type="Gene3D" id="1.20.1280.50">
    <property type="match status" value="1"/>
</dbReference>
<evidence type="ECO:0000259" key="1">
    <source>
        <dbReference type="PROSITE" id="PS50181"/>
    </source>
</evidence>
<feature type="domain" description="F-box" evidence="1">
    <location>
        <begin position="24"/>
        <end position="71"/>
    </location>
</feature>
<dbReference type="AlphaFoldDB" id="A0A6I9UEE0"/>
<evidence type="ECO:0000313" key="3">
    <source>
        <dbReference type="RefSeq" id="XP_011096647.1"/>
    </source>
</evidence>
<dbReference type="PROSITE" id="PS50181">
    <property type="entry name" value="FBOX"/>
    <property type="match status" value="1"/>
</dbReference>
<evidence type="ECO:0000313" key="4">
    <source>
        <dbReference type="RefSeq" id="XP_011096648.1"/>
    </source>
</evidence>
<dbReference type="Pfam" id="PF24758">
    <property type="entry name" value="LRR_At5g56370"/>
    <property type="match status" value="1"/>
</dbReference>
<dbReference type="SUPFAM" id="SSF81383">
    <property type="entry name" value="F-box domain"/>
    <property type="match status" value="1"/>
</dbReference>
<dbReference type="InterPro" id="IPR001810">
    <property type="entry name" value="F-box_dom"/>
</dbReference>
<dbReference type="InterPro" id="IPR032675">
    <property type="entry name" value="LRR_dom_sf"/>
</dbReference>
<accession>A0A6I9UEE0</accession>
<dbReference type="PANTHER" id="PTHR38926">
    <property type="entry name" value="F-BOX DOMAIN CONTAINING PROTEIN, EXPRESSED"/>
    <property type="match status" value="1"/>
</dbReference>
<dbReference type="RefSeq" id="XP_011096648.1">
    <property type="nucleotide sequence ID" value="XM_011098346.2"/>
</dbReference>
<dbReference type="RefSeq" id="XP_011096647.1">
    <property type="nucleotide sequence ID" value="XM_011098345.2"/>
</dbReference>
<dbReference type="CDD" id="cd22164">
    <property type="entry name" value="F-box_AtSKIP19-like"/>
    <property type="match status" value="1"/>
</dbReference>
<dbReference type="KEGG" id="sind:105175769"/>
<reference evidence="3" key="1">
    <citation type="submission" date="2022-04" db="UniProtKB">
        <authorList>
            <consortium name="RefSeq"/>
        </authorList>
    </citation>
    <scope>IDENTIFICATION</scope>
</reference>
<dbReference type="PANTHER" id="PTHR38926:SF82">
    <property type="entry name" value="F-BOX DOMAIN-CONTAINING PROTEIN"/>
    <property type="match status" value="1"/>
</dbReference>
<dbReference type="GeneID" id="105175769"/>
<gene>
    <name evidence="3 4" type="primary">LOC105175769</name>
</gene>
<keyword evidence="2" id="KW-1185">Reference proteome</keyword>
<evidence type="ECO:0000313" key="2">
    <source>
        <dbReference type="Proteomes" id="UP000504604"/>
    </source>
</evidence>
<dbReference type="OrthoDB" id="1267545at2759"/>
<proteinExistence type="predicted"/>
<organism evidence="3">
    <name type="scientific">Sesamum indicum</name>
    <name type="common">Oriental sesame</name>
    <name type="synonym">Sesamum orientale</name>
    <dbReference type="NCBI Taxonomy" id="4182"/>
    <lineage>
        <taxon>Eukaryota</taxon>
        <taxon>Viridiplantae</taxon>
        <taxon>Streptophyta</taxon>
        <taxon>Embryophyta</taxon>
        <taxon>Tracheophyta</taxon>
        <taxon>Spermatophyta</taxon>
        <taxon>Magnoliopsida</taxon>
        <taxon>eudicotyledons</taxon>
        <taxon>Gunneridae</taxon>
        <taxon>Pentapetalae</taxon>
        <taxon>asterids</taxon>
        <taxon>lamiids</taxon>
        <taxon>Lamiales</taxon>
        <taxon>Pedaliaceae</taxon>
        <taxon>Sesamum</taxon>
    </lineage>
</organism>
<dbReference type="Pfam" id="PF12937">
    <property type="entry name" value="F-box-like"/>
    <property type="match status" value="1"/>
</dbReference>